<sequence length="122" mass="13722">MASLVLTDSSQLTSDSQHLAPRPVKVWQKGARNSGMAALIVKYMSSFLFVFSKENLQPRKKVMSRPSSEKENTCLYRILVARVYVLIQLCADLQLHLWIGLDQCHDSAQTITAFTVCTVTVF</sequence>
<dbReference type="EMBL" id="OE843072">
    <property type="protein sequence ID" value="CAD7602193.1"/>
    <property type="molecule type" value="Genomic_DNA"/>
</dbReference>
<dbReference type="AlphaFoldDB" id="A0A7R9K595"/>
<proteinExistence type="predicted"/>
<accession>A0A7R9K595</accession>
<name>A0A7R9K595_TIMGE</name>
<organism evidence="1">
    <name type="scientific">Timema genevievae</name>
    <name type="common">Walking stick</name>
    <dbReference type="NCBI Taxonomy" id="629358"/>
    <lineage>
        <taxon>Eukaryota</taxon>
        <taxon>Metazoa</taxon>
        <taxon>Ecdysozoa</taxon>
        <taxon>Arthropoda</taxon>
        <taxon>Hexapoda</taxon>
        <taxon>Insecta</taxon>
        <taxon>Pterygota</taxon>
        <taxon>Neoptera</taxon>
        <taxon>Polyneoptera</taxon>
        <taxon>Phasmatodea</taxon>
        <taxon>Timematodea</taxon>
        <taxon>Timematoidea</taxon>
        <taxon>Timematidae</taxon>
        <taxon>Timema</taxon>
    </lineage>
</organism>
<protein>
    <submittedName>
        <fullName evidence="1">Uncharacterized protein</fullName>
    </submittedName>
</protein>
<evidence type="ECO:0000313" key="1">
    <source>
        <dbReference type="EMBL" id="CAD7602193.1"/>
    </source>
</evidence>
<reference evidence="1" key="1">
    <citation type="submission" date="2020-11" db="EMBL/GenBank/DDBJ databases">
        <authorList>
            <person name="Tran Van P."/>
        </authorList>
    </citation>
    <scope>NUCLEOTIDE SEQUENCE</scope>
</reference>
<gene>
    <name evidence="1" type="ORF">TGEB3V08_LOCUS8231</name>
</gene>